<evidence type="ECO:0000256" key="6">
    <source>
        <dbReference type="ARBA" id="ARBA00023180"/>
    </source>
</evidence>
<keyword evidence="3 8" id="KW-0378">Hydrolase</keyword>
<dbReference type="PROSITE" id="PS50240">
    <property type="entry name" value="TRYPSIN_DOM"/>
    <property type="match status" value="1"/>
</dbReference>
<keyword evidence="2" id="KW-0732">Signal</keyword>
<feature type="domain" description="Peptidase S1" evidence="9">
    <location>
        <begin position="1"/>
        <end position="238"/>
    </location>
</feature>
<dbReference type="OrthoDB" id="9028152at2759"/>
<comment type="similarity">
    <text evidence="7">Belongs to the peptidase S1 family. CLIP subfamily.</text>
</comment>
<dbReference type="InterPro" id="IPR051487">
    <property type="entry name" value="Ser/Thr_Proteases_Immune/Dev"/>
</dbReference>
<evidence type="ECO:0000256" key="7">
    <source>
        <dbReference type="ARBA" id="ARBA00024195"/>
    </source>
</evidence>
<dbReference type="CDD" id="cd00190">
    <property type="entry name" value="Tryp_SPc"/>
    <property type="match status" value="1"/>
</dbReference>
<dbReference type="Pfam" id="PF00089">
    <property type="entry name" value="Trypsin"/>
    <property type="match status" value="1"/>
</dbReference>
<keyword evidence="6" id="KW-0325">Glycoprotein</keyword>
<accession>A0A8K0CT79</accession>
<protein>
    <recommendedName>
        <fullName evidence="9">Peptidase S1 domain-containing protein</fullName>
    </recommendedName>
</protein>
<dbReference type="InterPro" id="IPR001314">
    <property type="entry name" value="Peptidase_S1A"/>
</dbReference>
<dbReference type="EMBL" id="VTPC01044549">
    <property type="protein sequence ID" value="KAF2890882.1"/>
    <property type="molecule type" value="Genomic_DNA"/>
</dbReference>
<evidence type="ECO:0000256" key="8">
    <source>
        <dbReference type="RuleBase" id="RU363034"/>
    </source>
</evidence>
<sequence length="239" mass="26602">NRKGYSCGGSLINNRYILTAAHCLLRTPKSWRLINLRLGEHNIEKSRDCESEVPGLEDCSDPPLDVSVEEQIPHELYNPQDVNQPYDIALLRLSREVPFTNFIKPICLPLAEDLRSKNYIGQKLTVAGWGRTENRSQSTVKLKVDVPVMSNSDCAPTYKRNGVTLVSSQICAGGEQAKDSCTGDSGGPLMVVDRIVKEENYIIHGVVSFGPTPCGVENFPGIYTRVADYVDWIRDHLKP</sequence>
<organism evidence="10 11">
    <name type="scientific">Ignelater luminosus</name>
    <name type="common">Cucubano</name>
    <name type="synonym">Pyrophorus luminosus</name>
    <dbReference type="NCBI Taxonomy" id="2038154"/>
    <lineage>
        <taxon>Eukaryota</taxon>
        <taxon>Metazoa</taxon>
        <taxon>Ecdysozoa</taxon>
        <taxon>Arthropoda</taxon>
        <taxon>Hexapoda</taxon>
        <taxon>Insecta</taxon>
        <taxon>Pterygota</taxon>
        <taxon>Neoptera</taxon>
        <taxon>Endopterygota</taxon>
        <taxon>Coleoptera</taxon>
        <taxon>Polyphaga</taxon>
        <taxon>Elateriformia</taxon>
        <taxon>Elateroidea</taxon>
        <taxon>Elateridae</taxon>
        <taxon>Agrypninae</taxon>
        <taxon>Pyrophorini</taxon>
        <taxon>Ignelater</taxon>
    </lineage>
</organism>
<dbReference type="GO" id="GO:0004252">
    <property type="term" value="F:serine-type endopeptidase activity"/>
    <property type="evidence" value="ECO:0007669"/>
    <property type="project" value="InterPro"/>
</dbReference>
<keyword evidence="4 8" id="KW-0720">Serine protease</keyword>
<dbReference type="AlphaFoldDB" id="A0A8K0CT79"/>
<dbReference type="GO" id="GO:0006508">
    <property type="term" value="P:proteolysis"/>
    <property type="evidence" value="ECO:0007669"/>
    <property type="project" value="UniProtKB-KW"/>
</dbReference>
<evidence type="ECO:0000256" key="1">
    <source>
        <dbReference type="ARBA" id="ARBA00022670"/>
    </source>
</evidence>
<dbReference type="Gene3D" id="2.40.10.10">
    <property type="entry name" value="Trypsin-like serine proteases"/>
    <property type="match status" value="2"/>
</dbReference>
<proteinExistence type="inferred from homology"/>
<dbReference type="InterPro" id="IPR033116">
    <property type="entry name" value="TRYPSIN_SER"/>
</dbReference>
<gene>
    <name evidence="10" type="ORF">ILUMI_15291</name>
</gene>
<evidence type="ECO:0000256" key="3">
    <source>
        <dbReference type="ARBA" id="ARBA00022801"/>
    </source>
</evidence>
<dbReference type="SUPFAM" id="SSF50494">
    <property type="entry name" value="Trypsin-like serine proteases"/>
    <property type="match status" value="1"/>
</dbReference>
<evidence type="ECO:0000256" key="4">
    <source>
        <dbReference type="ARBA" id="ARBA00022825"/>
    </source>
</evidence>
<reference evidence="10" key="1">
    <citation type="submission" date="2019-08" db="EMBL/GenBank/DDBJ databases">
        <title>The genome of the North American firefly Photinus pyralis.</title>
        <authorList>
            <consortium name="Photinus pyralis genome working group"/>
            <person name="Fallon T.R."/>
            <person name="Sander Lower S.E."/>
            <person name="Weng J.-K."/>
        </authorList>
    </citation>
    <scope>NUCLEOTIDE SEQUENCE</scope>
    <source>
        <strain evidence="10">TRF0915ILg1</strain>
        <tissue evidence="10">Whole body</tissue>
    </source>
</reference>
<dbReference type="InterPro" id="IPR043504">
    <property type="entry name" value="Peptidase_S1_PA_chymotrypsin"/>
</dbReference>
<dbReference type="PROSITE" id="PS00135">
    <property type="entry name" value="TRYPSIN_SER"/>
    <property type="match status" value="1"/>
</dbReference>
<dbReference type="PANTHER" id="PTHR24256">
    <property type="entry name" value="TRYPTASE-RELATED"/>
    <property type="match status" value="1"/>
</dbReference>
<keyword evidence="1 8" id="KW-0645">Protease</keyword>
<dbReference type="InterPro" id="IPR009003">
    <property type="entry name" value="Peptidase_S1_PA"/>
</dbReference>
<dbReference type="SMART" id="SM00020">
    <property type="entry name" value="Tryp_SPc"/>
    <property type="match status" value="1"/>
</dbReference>
<dbReference type="FunFam" id="2.40.10.10:FF:000028">
    <property type="entry name" value="Serine protease easter"/>
    <property type="match status" value="1"/>
</dbReference>
<keyword evidence="11" id="KW-1185">Reference proteome</keyword>
<feature type="non-terminal residue" evidence="10">
    <location>
        <position position="1"/>
    </location>
</feature>
<evidence type="ECO:0000313" key="10">
    <source>
        <dbReference type="EMBL" id="KAF2890882.1"/>
    </source>
</evidence>
<dbReference type="InterPro" id="IPR018114">
    <property type="entry name" value="TRYPSIN_HIS"/>
</dbReference>
<evidence type="ECO:0000313" key="11">
    <source>
        <dbReference type="Proteomes" id="UP000801492"/>
    </source>
</evidence>
<evidence type="ECO:0000256" key="5">
    <source>
        <dbReference type="ARBA" id="ARBA00023157"/>
    </source>
</evidence>
<dbReference type="PROSITE" id="PS00134">
    <property type="entry name" value="TRYPSIN_HIS"/>
    <property type="match status" value="1"/>
</dbReference>
<evidence type="ECO:0000256" key="2">
    <source>
        <dbReference type="ARBA" id="ARBA00022729"/>
    </source>
</evidence>
<dbReference type="Proteomes" id="UP000801492">
    <property type="component" value="Unassembled WGS sequence"/>
</dbReference>
<dbReference type="FunFam" id="2.40.10.10:FF:000084">
    <property type="entry name" value="Serine protease easter"/>
    <property type="match status" value="1"/>
</dbReference>
<keyword evidence="5" id="KW-1015">Disulfide bond</keyword>
<evidence type="ECO:0000259" key="9">
    <source>
        <dbReference type="PROSITE" id="PS50240"/>
    </source>
</evidence>
<name>A0A8K0CT79_IGNLU</name>
<comment type="caution">
    <text evidence="10">The sequence shown here is derived from an EMBL/GenBank/DDBJ whole genome shotgun (WGS) entry which is preliminary data.</text>
</comment>
<dbReference type="PRINTS" id="PR00722">
    <property type="entry name" value="CHYMOTRYPSIN"/>
</dbReference>
<dbReference type="InterPro" id="IPR001254">
    <property type="entry name" value="Trypsin_dom"/>
</dbReference>